<evidence type="ECO:0000256" key="2">
    <source>
        <dbReference type="ARBA" id="ARBA00022729"/>
    </source>
</evidence>
<dbReference type="GO" id="GO:0017000">
    <property type="term" value="P:antibiotic biosynthetic process"/>
    <property type="evidence" value="ECO:0007669"/>
    <property type="project" value="InterPro"/>
</dbReference>
<dbReference type="InterPro" id="IPR002692">
    <property type="entry name" value="S45"/>
</dbReference>
<protein>
    <recommendedName>
        <fullName evidence="8">Acylase</fullName>
    </recommendedName>
</protein>
<keyword evidence="4" id="KW-0865">Zymogen</keyword>
<organism evidence="6 7">
    <name type="scientific">Acidovorax cavernicola</name>
    <dbReference type="NCBI Taxonomy" id="1675792"/>
    <lineage>
        <taxon>Bacteria</taxon>
        <taxon>Pseudomonadati</taxon>
        <taxon>Pseudomonadota</taxon>
        <taxon>Betaproteobacteria</taxon>
        <taxon>Burkholderiales</taxon>
        <taxon>Comamonadaceae</taxon>
        <taxon>Acidovorax</taxon>
    </lineage>
</organism>
<sequence length="778" mass="82757">MTRGGIGALRAGLCAVACIAAGCGGSNGGGGIGWPSPATPAPTPTPTSKYEAQVRWTEYGVPHISAKDYAGLGYGYGYSMGRDHLCLLADRMVTLRGLRAGLFGAEGKALVGFQQLPNLASDVFYRVQLSDEILDGAWRELSANARGLAEGYAAGFNRHLRDMTPEARATACGGVAPPQMTAHDVLRATLQIGLIWSGRKVAAAAADSSWEQIGVSSAPAAQVAPTSQMASNMWAFGADATGSDGALMIANPHTNWDRHWLLMHQMHLTIPGEIDVMGADFLGIPLPLAGYTRDMAWSIKSPAGITFPLLLALDVRATPKPAHVVDGVAHELMEKKVVVDVRQSDGRVVSRTFRVPYSKFGPLYRLPAEPGQPAGRYAVADPNAGNARALDQMLAVAKARNAEEFKAAVAANRGITAHLIAGDRHGQAVYTESGPLLDIDDATLLACAVVKPPEGVVPAALDGSRSACTLRAGDGTLRKAGADSFPMLSTRGIVQSTADSYTNAVFGRQLGGYSLLLGSRLSEPSMRMRMSQRQIAQSMKDGNFSLDEAGDLIFSNRSYVAETLMDGIAFACDSPDGKASVASACAMLEAWDRHYNADSRGALLFNVLWPEIRSIPGLYAQPFEPAEPFRVREVARTPQVSTAVVAAIGKAVRQLDAVGLRGDEPWGAMLARKTDKGRVPLHGGADAQGVLNTVEGTVLTGQGYDDIFYGSSYIQIVRWDKGRPDARVLLAPGQSSDPASPHRNDQLALFARKQLTKPPFTDAEIAADPKLTQRMLRE</sequence>
<dbReference type="PROSITE" id="PS51257">
    <property type="entry name" value="PROKAR_LIPOPROTEIN"/>
    <property type="match status" value="1"/>
</dbReference>
<dbReference type="InterPro" id="IPR043147">
    <property type="entry name" value="Penicillin_amidase_A-knob"/>
</dbReference>
<dbReference type="PANTHER" id="PTHR34218:SF3">
    <property type="entry name" value="ACYL-HOMOSERINE LACTONE ACYLASE PVDQ"/>
    <property type="match status" value="1"/>
</dbReference>
<evidence type="ECO:0000256" key="1">
    <source>
        <dbReference type="ARBA" id="ARBA00006586"/>
    </source>
</evidence>
<dbReference type="InterPro" id="IPR043146">
    <property type="entry name" value="Penicillin_amidase_N_B-knob"/>
</dbReference>
<gene>
    <name evidence="6" type="ORF">D3H34_13020</name>
</gene>
<dbReference type="Gene3D" id="1.10.1400.10">
    <property type="match status" value="1"/>
</dbReference>
<evidence type="ECO:0000256" key="3">
    <source>
        <dbReference type="ARBA" id="ARBA00022801"/>
    </source>
</evidence>
<keyword evidence="2 5" id="KW-0732">Signal</keyword>
<dbReference type="InterPro" id="IPR029055">
    <property type="entry name" value="Ntn_hydrolases_N"/>
</dbReference>
<dbReference type="Pfam" id="PF01804">
    <property type="entry name" value="Penicil_amidase"/>
    <property type="match status" value="1"/>
</dbReference>
<evidence type="ECO:0000313" key="7">
    <source>
        <dbReference type="Proteomes" id="UP000265619"/>
    </source>
</evidence>
<evidence type="ECO:0000313" key="6">
    <source>
        <dbReference type="EMBL" id="RIX80260.1"/>
    </source>
</evidence>
<dbReference type="PANTHER" id="PTHR34218">
    <property type="entry name" value="PEPTIDASE S45 PENICILLIN AMIDASE"/>
    <property type="match status" value="1"/>
</dbReference>
<dbReference type="Gene3D" id="1.10.439.10">
    <property type="entry name" value="Penicillin Amidohydrolase, domain 1"/>
    <property type="match status" value="1"/>
</dbReference>
<dbReference type="SUPFAM" id="SSF56235">
    <property type="entry name" value="N-terminal nucleophile aminohydrolases (Ntn hydrolases)"/>
    <property type="match status" value="1"/>
</dbReference>
<dbReference type="AlphaFoldDB" id="A0A9X8D591"/>
<comment type="similarity">
    <text evidence="1">Belongs to the peptidase S45 family.</text>
</comment>
<dbReference type="Gene3D" id="3.60.20.10">
    <property type="entry name" value="Glutamine Phosphoribosylpyrophosphate, subunit 1, domain 1"/>
    <property type="match status" value="1"/>
</dbReference>
<name>A0A9X8D591_9BURK</name>
<keyword evidence="7" id="KW-1185">Reference proteome</keyword>
<feature type="signal peptide" evidence="5">
    <location>
        <begin position="1"/>
        <end position="20"/>
    </location>
</feature>
<dbReference type="Gene3D" id="2.30.120.10">
    <property type="match status" value="1"/>
</dbReference>
<dbReference type="RefSeq" id="WP_119553879.1">
    <property type="nucleotide sequence ID" value="NZ_QXMN01000013.1"/>
</dbReference>
<evidence type="ECO:0008006" key="8">
    <source>
        <dbReference type="Google" id="ProtNLM"/>
    </source>
</evidence>
<proteinExistence type="inferred from homology"/>
<feature type="chain" id="PRO_5040863185" description="Acylase" evidence="5">
    <location>
        <begin position="21"/>
        <end position="778"/>
    </location>
</feature>
<comment type="caution">
    <text evidence="6">The sequence shown here is derived from an EMBL/GenBank/DDBJ whole genome shotgun (WGS) entry which is preliminary data.</text>
</comment>
<dbReference type="OrthoDB" id="9760084at2"/>
<evidence type="ECO:0000256" key="5">
    <source>
        <dbReference type="SAM" id="SignalP"/>
    </source>
</evidence>
<reference evidence="6 7" key="1">
    <citation type="submission" date="2018-09" db="EMBL/GenBank/DDBJ databases">
        <title>Acidovorax cavernicola nov. sp. isolated from Gruta de las Maravillas (Aracena, Spain).</title>
        <authorList>
            <person name="Jurado V."/>
            <person name="Gutierrez-Patricio S."/>
            <person name="Gonzalez-Pimentel J.L."/>
            <person name="Miller A.Z."/>
            <person name="Laiz L."/>
            <person name="Saiz-Jimenez C."/>
        </authorList>
    </citation>
    <scope>NUCLEOTIDE SEQUENCE [LARGE SCALE GENOMIC DNA]</scope>
    <source>
        <strain evidence="6 7">1011MAR4D40.2</strain>
    </source>
</reference>
<dbReference type="Proteomes" id="UP000265619">
    <property type="component" value="Unassembled WGS sequence"/>
</dbReference>
<dbReference type="GO" id="GO:0016811">
    <property type="term" value="F:hydrolase activity, acting on carbon-nitrogen (but not peptide) bonds, in linear amides"/>
    <property type="evidence" value="ECO:0007669"/>
    <property type="project" value="InterPro"/>
</dbReference>
<dbReference type="EMBL" id="QXMN01000013">
    <property type="protein sequence ID" value="RIX80260.1"/>
    <property type="molecule type" value="Genomic_DNA"/>
</dbReference>
<accession>A0A9X8D591</accession>
<dbReference type="InterPro" id="IPR023343">
    <property type="entry name" value="Penicillin_amidase_dom1"/>
</dbReference>
<evidence type="ECO:0000256" key="4">
    <source>
        <dbReference type="ARBA" id="ARBA00023145"/>
    </source>
</evidence>
<keyword evidence="3" id="KW-0378">Hydrolase</keyword>